<dbReference type="AlphaFoldDB" id="A0A9W9ZIU0"/>
<dbReference type="InterPro" id="IPR036179">
    <property type="entry name" value="Ig-like_dom_sf"/>
</dbReference>
<dbReference type="GO" id="GO:0005886">
    <property type="term" value="C:plasma membrane"/>
    <property type="evidence" value="ECO:0007669"/>
    <property type="project" value="TreeGrafter"/>
</dbReference>
<dbReference type="SUPFAM" id="SSF48726">
    <property type="entry name" value="Immunoglobulin"/>
    <property type="match status" value="2"/>
</dbReference>
<organism evidence="5 6">
    <name type="scientific">Desmophyllum pertusum</name>
    <dbReference type="NCBI Taxonomy" id="174260"/>
    <lineage>
        <taxon>Eukaryota</taxon>
        <taxon>Metazoa</taxon>
        <taxon>Cnidaria</taxon>
        <taxon>Anthozoa</taxon>
        <taxon>Hexacorallia</taxon>
        <taxon>Scleractinia</taxon>
        <taxon>Caryophylliina</taxon>
        <taxon>Caryophylliidae</taxon>
        <taxon>Desmophyllum</taxon>
    </lineage>
</organism>
<evidence type="ECO:0000256" key="3">
    <source>
        <dbReference type="ARBA" id="ARBA00023319"/>
    </source>
</evidence>
<gene>
    <name evidence="5" type="ORF">OS493_035748</name>
</gene>
<feature type="non-terminal residue" evidence="5">
    <location>
        <position position="1"/>
    </location>
</feature>
<dbReference type="Gene3D" id="2.60.40.10">
    <property type="entry name" value="Immunoglobulins"/>
    <property type="match status" value="2"/>
</dbReference>
<sequence length="205" mass="23298">MSIKLPKLLQSPYIFQNSRTMMSYPLATISQLLALETAQRKATRRILSKPFWIQLFFNSIKVKTCGGLYSDRQESKICKLHIKKISKNHSGEYGCIVSNRFGCTTATLSLDLKEPSKPQFYTHPISRNNILTGQSANFSCEALGIPKPVITWFKDGRRVPKDEIKGIKAFSLLTFESVERQDQGIYWCVANNNEGWNRSNVANLT</sequence>
<comment type="caution">
    <text evidence="5">The sequence shown here is derived from an EMBL/GenBank/DDBJ whole genome shotgun (WGS) entry which is preliminary data.</text>
</comment>
<evidence type="ECO:0000313" key="6">
    <source>
        <dbReference type="Proteomes" id="UP001163046"/>
    </source>
</evidence>
<dbReference type="SMART" id="SM00408">
    <property type="entry name" value="IGc2"/>
    <property type="match status" value="1"/>
</dbReference>
<dbReference type="InterPro" id="IPR050958">
    <property type="entry name" value="Cell_Adh-Cytoskel_Orgn"/>
</dbReference>
<protein>
    <recommendedName>
        <fullName evidence="4">Ig-like domain-containing protein</fullName>
    </recommendedName>
</protein>
<dbReference type="InterPro" id="IPR003598">
    <property type="entry name" value="Ig_sub2"/>
</dbReference>
<keyword evidence="2" id="KW-1015">Disulfide bond</keyword>
<name>A0A9W9ZIU0_9CNID</name>
<evidence type="ECO:0000313" key="5">
    <source>
        <dbReference type="EMBL" id="KAJ7382311.1"/>
    </source>
</evidence>
<dbReference type="OrthoDB" id="5987747at2759"/>
<dbReference type="PANTHER" id="PTHR45080:SF8">
    <property type="entry name" value="IG-LIKE DOMAIN-CONTAINING PROTEIN"/>
    <property type="match status" value="1"/>
</dbReference>
<dbReference type="FunFam" id="2.60.40.10:FF:000032">
    <property type="entry name" value="palladin isoform X1"/>
    <property type="match status" value="1"/>
</dbReference>
<dbReference type="CDD" id="cd00096">
    <property type="entry name" value="Ig"/>
    <property type="match status" value="1"/>
</dbReference>
<dbReference type="PANTHER" id="PTHR45080">
    <property type="entry name" value="CONTACTIN 5"/>
    <property type="match status" value="1"/>
</dbReference>
<accession>A0A9W9ZIU0</accession>
<proteinExistence type="predicted"/>
<dbReference type="Pfam" id="PF13927">
    <property type="entry name" value="Ig_3"/>
    <property type="match status" value="1"/>
</dbReference>
<keyword evidence="6" id="KW-1185">Reference proteome</keyword>
<feature type="domain" description="Ig-like" evidence="4">
    <location>
        <begin position="118"/>
        <end position="205"/>
    </location>
</feature>
<evidence type="ECO:0000256" key="2">
    <source>
        <dbReference type="ARBA" id="ARBA00023157"/>
    </source>
</evidence>
<dbReference type="Proteomes" id="UP001163046">
    <property type="component" value="Unassembled WGS sequence"/>
</dbReference>
<dbReference type="SMART" id="SM00409">
    <property type="entry name" value="IG"/>
    <property type="match status" value="2"/>
</dbReference>
<keyword evidence="3" id="KW-0393">Immunoglobulin domain</keyword>
<keyword evidence="1" id="KW-0732">Signal</keyword>
<dbReference type="InterPro" id="IPR013783">
    <property type="entry name" value="Ig-like_fold"/>
</dbReference>
<evidence type="ECO:0000259" key="4">
    <source>
        <dbReference type="PROSITE" id="PS50835"/>
    </source>
</evidence>
<dbReference type="GO" id="GO:0007156">
    <property type="term" value="P:homophilic cell adhesion via plasma membrane adhesion molecules"/>
    <property type="evidence" value="ECO:0007669"/>
    <property type="project" value="TreeGrafter"/>
</dbReference>
<dbReference type="EMBL" id="MU825928">
    <property type="protein sequence ID" value="KAJ7382311.1"/>
    <property type="molecule type" value="Genomic_DNA"/>
</dbReference>
<dbReference type="InterPro" id="IPR003599">
    <property type="entry name" value="Ig_sub"/>
</dbReference>
<dbReference type="PROSITE" id="PS50835">
    <property type="entry name" value="IG_LIKE"/>
    <property type="match status" value="1"/>
</dbReference>
<reference evidence="5" key="1">
    <citation type="submission" date="2023-01" db="EMBL/GenBank/DDBJ databases">
        <title>Genome assembly of the deep-sea coral Lophelia pertusa.</title>
        <authorList>
            <person name="Herrera S."/>
            <person name="Cordes E."/>
        </authorList>
    </citation>
    <scope>NUCLEOTIDE SEQUENCE</scope>
    <source>
        <strain evidence="5">USNM1676648</strain>
        <tissue evidence="5">Polyp</tissue>
    </source>
</reference>
<dbReference type="InterPro" id="IPR007110">
    <property type="entry name" value="Ig-like_dom"/>
</dbReference>
<evidence type="ECO:0000256" key="1">
    <source>
        <dbReference type="ARBA" id="ARBA00022729"/>
    </source>
</evidence>